<dbReference type="Proteomes" id="UP001144280">
    <property type="component" value="Unassembled WGS sequence"/>
</dbReference>
<evidence type="ECO:0008006" key="3">
    <source>
        <dbReference type="Google" id="ProtNLM"/>
    </source>
</evidence>
<accession>A0ABQ5R1F2</accession>
<comment type="caution">
    <text evidence="1">The sequence shown here is derived from an EMBL/GenBank/DDBJ whole genome shotgun (WGS) entry which is preliminary data.</text>
</comment>
<protein>
    <recommendedName>
        <fullName evidence="3">DUF305 domain-containing protein</fullName>
    </recommendedName>
</protein>
<gene>
    <name evidence="1" type="ORF">Pa4123_56620</name>
</gene>
<name>A0ABQ5R1F2_9ACTN</name>
<sequence>MQSWPNDRPRAAYRPERRGVLRATLLAVAVAPLAGCDLFESEPEPVASPDPLAPLLAGTLDLAARHEAAIAAYPELAGRLTPVLEAHRQHAADLAKLTGAATPSPAATTPAATPAGDVKATLAALRTAEQQGQKSAADACLAAPAERAALLGSISAARATHLEVVR</sequence>
<keyword evidence="2" id="KW-1185">Reference proteome</keyword>
<evidence type="ECO:0000313" key="1">
    <source>
        <dbReference type="EMBL" id="GLI00386.1"/>
    </source>
</evidence>
<organism evidence="1 2">
    <name type="scientific">Phytohabitans aurantiacus</name>
    <dbReference type="NCBI Taxonomy" id="3016789"/>
    <lineage>
        <taxon>Bacteria</taxon>
        <taxon>Bacillati</taxon>
        <taxon>Actinomycetota</taxon>
        <taxon>Actinomycetes</taxon>
        <taxon>Micromonosporales</taxon>
        <taxon>Micromonosporaceae</taxon>
    </lineage>
</organism>
<proteinExistence type="predicted"/>
<reference evidence="1" key="1">
    <citation type="submission" date="2022-12" db="EMBL/GenBank/DDBJ databases">
        <title>New Phytohabitans aurantiacus sp. RD004123 nov., an actinomycete isolated from soil.</title>
        <authorList>
            <person name="Triningsih D.W."/>
            <person name="Harunari E."/>
            <person name="Igarashi Y."/>
        </authorList>
    </citation>
    <scope>NUCLEOTIDE SEQUENCE</scope>
    <source>
        <strain evidence="1">RD004123</strain>
    </source>
</reference>
<dbReference type="EMBL" id="BSDI01000032">
    <property type="protein sequence ID" value="GLI00386.1"/>
    <property type="molecule type" value="Genomic_DNA"/>
</dbReference>
<evidence type="ECO:0000313" key="2">
    <source>
        <dbReference type="Proteomes" id="UP001144280"/>
    </source>
</evidence>